<dbReference type="GO" id="GO:0008967">
    <property type="term" value="F:phosphoglycolate phosphatase activity"/>
    <property type="evidence" value="ECO:0007669"/>
    <property type="project" value="TreeGrafter"/>
</dbReference>
<dbReference type="SFLD" id="SFLDG01129">
    <property type="entry name" value="C1.5:_HAD__Beta-PGM__Phosphata"/>
    <property type="match status" value="1"/>
</dbReference>
<dbReference type="Gene3D" id="3.40.50.1000">
    <property type="entry name" value="HAD superfamily/HAD-like"/>
    <property type="match status" value="1"/>
</dbReference>
<protein>
    <recommendedName>
        <fullName evidence="2">HAD family hydrolase</fullName>
    </recommendedName>
</protein>
<dbReference type="InterPro" id="IPR036412">
    <property type="entry name" value="HAD-like_sf"/>
</dbReference>
<dbReference type="PANTHER" id="PTHR43434:SF19">
    <property type="entry name" value="PHOSPHONOACETALDEHYDE HYDROLASE"/>
    <property type="match status" value="1"/>
</dbReference>
<dbReference type="InterPro" id="IPR023214">
    <property type="entry name" value="HAD_sf"/>
</dbReference>
<dbReference type="InterPro" id="IPR050155">
    <property type="entry name" value="HAD-like_hydrolase_sf"/>
</dbReference>
<proteinExistence type="predicted"/>
<dbReference type="GO" id="GO:0006281">
    <property type="term" value="P:DNA repair"/>
    <property type="evidence" value="ECO:0007669"/>
    <property type="project" value="TreeGrafter"/>
</dbReference>
<dbReference type="EMBL" id="UINC01230110">
    <property type="protein sequence ID" value="SVE62098.1"/>
    <property type="molecule type" value="Genomic_DNA"/>
</dbReference>
<feature type="non-terminal residue" evidence="1">
    <location>
        <position position="229"/>
    </location>
</feature>
<sequence>LFKQLDLVVFDLAGTTLRIGDQIPEAFREAFREQGILLSEREILDIRGCSKREAILMLLEKHFGLQAAGMTEMLHERFLQLLDQAFSKKKVEAIAGSEETFHWLKERKLRIALNTGFERRFAMLLLERIGWIGIADAVVCGDEVPRGRPAPDLIIESMKRSGCSDSSRVSVVGDTRADLEAAEKAGVRLAVGVLSGAHDEEQLKTCAHDAIIPGVTDLPGLLSGTKSVL</sequence>
<feature type="non-terminal residue" evidence="1">
    <location>
        <position position="1"/>
    </location>
</feature>
<dbReference type="InterPro" id="IPR041492">
    <property type="entry name" value="HAD_2"/>
</dbReference>
<dbReference type="Pfam" id="PF13419">
    <property type="entry name" value="HAD_2"/>
    <property type="match status" value="1"/>
</dbReference>
<dbReference type="SFLD" id="SFLDS00003">
    <property type="entry name" value="Haloacid_Dehalogenase"/>
    <property type="match status" value="1"/>
</dbReference>
<gene>
    <name evidence="1" type="ORF">METZ01_LOCUS514952</name>
</gene>
<dbReference type="PANTHER" id="PTHR43434">
    <property type="entry name" value="PHOSPHOGLYCOLATE PHOSPHATASE"/>
    <property type="match status" value="1"/>
</dbReference>
<organism evidence="1">
    <name type="scientific">marine metagenome</name>
    <dbReference type="NCBI Taxonomy" id="408172"/>
    <lineage>
        <taxon>unclassified sequences</taxon>
        <taxon>metagenomes</taxon>
        <taxon>ecological metagenomes</taxon>
    </lineage>
</organism>
<dbReference type="AlphaFoldDB" id="A0A383F135"/>
<reference evidence="1" key="1">
    <citation type="submission" date="2018-05" db="EMBL/GenBank/DDBJ databases">
        <authorList>
            <person name="Lanie J.A."/>
            <person name="Ng W.-L."/>
            <person name="Kazmierczak K.M."/>
            <person name="Andrzejewski T.M."/>
            <person name="Davidsen T.M."/>
            <person name="Wayne K.J."/>
            <person name="Tettelin H."/>
            <person name="Glass J.I."/>
            <person name="Rusch D."/>
            <person name="Podicherti R."/>
            <person name="Tsui H.-C.T."/>
            <person name="Winkler M.E."/>
        </authorList>
    </citation>
    <scope>NUCLEOTIDE SEQUENCE</scope>
</reference>
<evidence type="ECO:0008006" key="2">
    <source>
        <dbReference type="Google" id="ProtNLM"/>
    </source>
</evidence>
<accession>A0A383F135</accession>
<dbReference type="SUPFAM" id="SSF56784">
    <property type="entry name" value="HAD-like"/>
    <property type="match status" value="1"/>
</dbReference>
<dbReference type="GO" id="GO:0005829">
    <property type="term" value="C:cytosol"/>
    <property type="evidence" value="ECO:0007669"/>
    <property type="project" value="TreeGrafter"/>
</dbReference>
<name>A0A383F135_9ZZZZ</name>
<evidence type="ECO:0000313" key="1">
    <source>
        <dbReference type="EMBL" id="SVE62098.1"/>
    </source>
</evidence>